<comment type="cofactor">
    <cofactor evidence="1">
        <name>a divalent metal cation</name>
        <dbReference type="ChEBI" id="CHEBI:60240"/>
    </cofactor>
</comment>
<dbReference type="Pfam" id="PF13359">
    <property type="entry name" value="DDE_Tnp_4"/>
    <property type="match status" value="1"/>
</dbReference>
<evidence type="ECO:0000256" key="2">
    <source>
        <dbReference type="ARBA" id="ARBA00004123"/>
    </source>
</evidence>
<sequence length="465" mass="53025">MEDSDTDSDETVNKQRIAHENAMAMWRWKAKCVCLLYLLMKRRRLKALQNSYRPVGRLWTRFHNSSSQREQHSLCTTVLLAEKSMADCFTFRNITRMSPSMFNKLLKMVGPKLAKKDTKMRRSIPVEQRLALTLRFLASGDCMRSLSYAFRIGHSTVSEIVRETCEKIFETLSPIYLKQPDSNGWKKIANEFSKIWNFPNCIGAGDGKHFAIQCPSNSGSTWYNYKGFHSMVMFAICDANYCFTVIDIGAYGREGDAGIFASSQFAMDLENGSLGIPHPSPLVYSDVISTHVFVMDDAFPLMKNLMKPYPGRSLGTLLEGERTFNYRLSRARRTVENAFGIIVSKLRIFSKPIIASPSNVEKYIKAGVALHNMLIREDSRFYLDNQNLPDHFDANGKLIEGAWRSDATAKSMFRDFTLSKGSNYTTVAKNIRNQFKEYFMKEGAVPWQSAIVNETGMISEEEDHE</sequence>
<accession>A0A0P6I2U7</accession>
<evidence type="ECO:0000256" key="6">
    <source>
        <dbReference type="ARBA" id="ARBA00022801"/>
    </source>
</evidence>
<evidence type="ECO:0000256" key="1">
    <source>
        <dbReference type="ARBA" id="ARBA00001968"/>
    </source>
</evidence>
<dbReference type="EMBL" id="GDIQ01010410">
    <property type="protein sequence ID" value="JAN84327.1"/>
    <property type="molecule type" value="Transcribed_RNA"/>
</dbReference>
<comment type="subcellular location">
    <subcellularLocation>
        <location evidence="2">Nucleus</location>
    </subcellularLocation>
</comment>
<keyword evidence="7" id="KW-0539">Nucleus</keyword>
<name>A0A0P6I2U7_9CRUS</name>
<dbReference type="KEGG" id="dmk:116920070"/>
<proteinExistence type="inferred from homology"/>
<keyword evidence="6" id="KW-0378">Hydrolase</keyword>
<evidence type="ECO:0000256" key="5">
    <source>
        <dbReference type="ARBA" id="ARBA00022723"/>
    </source>
</evidence>
<keyword evidence="5" id="KW-0479">Metal-binding</keyword>
<dbReference type="GO" id="GO:0016787">
    <property type="term" value="F:hydrolase activity"/>
    <property type="evidence" value="ECO:0007669"/>
    <property type="project" value="UniProtKB-KW"/>
</dbReference>
<protein>
    <submittedName>
        <fullName evidence="8">Uncharacterized protein</fullName>
    </submittedName>
</protein>
<dbReference type="GeneID" id="116920070"/>
<dbReference type="AlphaFoldDB" id="A0A0P6I2U7"/>
<dbReference type="GO" id="GO:0046872">
    <property type="term" value="F:metal ion binding"/>
    <property type="evidence" value="ECO:0007669"/>
    <property type="project" value="UniProtKB-KW"/>
</dbReference>
<dbReference type="OrthoDB" id="6378447at2759"/>
<evidence type="ECO:0000313" key="8">
    <source>
        <dbReference type="EMBL" id="JAN84327.1"/>
    </source>
</evidence>
<organism evidence="8">
    <name type="scientific">Daphnia magna</name>
    <dbReference type="NCBI Taxonomy" id="35525"/>
    <lineage>
        <taxon>Eukaryota</taxon>
        <taxon>Metazoa</taxon>
        <taxon>Ecdysozoa</taxon>
        <taxon>Arthropoda</taxon>
        <taxon>Crustacea</taxon>
        <taxon>Branchiopoda</taxon>
        <taxon>Diplostraca</taxon>
        <taxon>Cladocera</taxon>
        <taxon>Anomopoda</taxon>
        <taxon>Daphniidae</taxon>
        <taxon>Daphnia</taxon>
    </lineage>
</organism>
<dbReference type="PANTHER" id="PTHR22930:SF269">
    <property type="entry name" value="NUCLEASE HARBI1-LIKE PROTEIN"/>
    <property type="match status" value="1"/>
</dbReference>
<reference evidence="8" key="1">
    <citation type="submission" date="2015-10" db="EMBL/GenBank/DDBJ databases">
        <title>EvidentialGene: Evidence-directed Construction of Complete mRNA Transcriptomes without Genomes.</title>
        <authorList>
            <person name="Gilbert D.G."/>
        </authorList>
    </citation>
    <scope>NUCLEOTIDE SEQUENCE</scope>
</reference>
<keyword evidence="4" id="KW-0540">Nuclease</keyword>
<comment type="similarity">
    <text evidence="3">Belongs to the HARBI1 family.</text>
</comment>
<dbReference type="PANTHER" id="PTHR22930">
    <property type="match status" value="1"/>
</dbReference>
<evidence type="ECO:0000256" key="3">
    <source>
        <dbReference type="ARBA" id="ARBA00006958"/>
    </source>
</evidence>
<evidence type="ECO:0000256" key="7">
    <source>
        <dbReference type="ARBA" id="ARBA00023242"/>
    </source>
</evidence>
<dbReference type="InterPro" id="IPR027806">
    <property type="entry name" value="HARBI1_dom"/>
</dbReference>
<dbReference type="InterPro" id="IPR045249">
    <property type="entry name" value="HARBI1-like"/>
</dbReference>
<dbReference type="RefSeq" id="XP_045029924.1">
    <property type="nucleotide sequence ID" value="XM_045173989.1"/>
</dbReference>
<dbReference type="GO" id="GO:0005634">
    <property type="term" value="C:nucleus"/>
    <property type="evidence" value="ECO:0007669"/>
    <property type="project" value="UniProtKB-SubCell"/>
</dbReference>
<dbReference type="GO" id="GO:0004518">
    <property type="term" value="F:nuclease activity"/>
    <property type="evidence" value="ECO:0007669"/>
    <property type="project" value="UniProtKB-KW"/>
</dbReference>
<evidence type="ECO:0000256" key="4">
    <source>
        <dbReference type="ARBA" id="ARBA00022722"/>
    </source>
</evidence>